<accession>A0A834CRW5</accession>
<reference evidence="2" key="2">
    <citation type="submission" date="2020-03" db="EMBL/GenBank/DDBJ databases">
        <title>Walnut 2.0.</title>
        <authorList>
            <person name="Marrano A."/>
            <person name="Britton M."/>
            <person name="Zimin A.V."/>
            <person name="Zaini P.A."/>
            <person name="Workman R."/>
            <person name="Puiu D."/>
            <person name="Bianco L."/>
            <person name="Allen B.J."/>
            <person name="Troggio M."/>
            <person name="Leslie C.A."/>
            <person name="Timp W."/>
            <person name="Dendekar A."/>
            <person name="Salzberg S.L."/>
            <person name="Neale D.B."/>
        </authorList>
    </citation>
    <scope>NUCLEOTIDE SEQUENCE</scope>
    <source>
        <tissue evidence="2">Leaves</tissue>
    </source>
</reference>
<dbReference type="Proteomes" id="UP000619265">
    <property type="component" value="Unassembled WGS sequence"/>
</dbReference>
<sequence>MLSSMHNDLMCEFEIYDTAKSMWEALKLKFGETSATRLRGLIMRFDSYKMRSDHIMKQHLRAMSTMIRELKSAGNNLTDEQQAQAVILSLPNSWENMSQNLTHNENIKDFDDISRHLELEAERLEATKPNHTAYVADSGSRKASRPKRKKSKNEMLDKLRRCQELLSAARGASVRRTS</sequence>
<gene>
    <name evidence="2" type="ORF">F2P56_013200</name>
</gene>
<evidence type="ECO:0000313" key="2">
    <source>
        <dbReference type="EMBL" id="KAF5469104.1"/>
    </source>
</evidence>
<protein>
    <recommendedName>
        <fullName evidence="4">UBN2_2 domain-containing protein</fullName>
    </recommendedName>
</protein>
<comment type="caution">
    <text evidence="2">The sequence shown here is derived from an EMBL/GenBank/DDBJ whole genome shotgun (WGS) entry which is preliminary data.</text>
</comment>
<evidence type="ECO:0000313" key="3">
    <source>
        <dbReference type="Proteomes" id="UP000619265"/>
    </source>
</evidence>
<feature type="compositionally biased region" description="Basic residues" evidence="1">
    <location>
        <begin position="142"/>
        <end position="151"/>
    </location>
</feature>
<proteinExistence type="predicted"/>
<evidence type="ECO:0008006" key="4">
    <source>
        <dbReference type="Google" id="ProtNLM"/>
    </source>
</evidence>
<organism evidence="2 3">
    <name type="scientific">Juglans regia</name>
    <name type="common">English walnut</name>
    <dbReference type="NCBI Taxonomy" id="51240"/>
    <lineage>
        <taxon>Eukaryota</taxon>
        <taxon>Viridiplantae</taxon>
        <taxon>Streptophyta</taxon>
        <taxon>Embryophyta</taxon>
        <taxon>Tracheophyta</taxon>
        <taxon>Spermatophyta</taxon>
        <taxon>Magnoliopsida</taxon>
        <taxon>eudicotyledons</taxon>
        <taxon>Gunneridae</taxon>
        <taxon>Pentapetalae</taxon>
        <taxon>rosids</taxon>
        <taxon>fabids</taxon>
        <taxon>Fagales</taxon>
        <taxon>Juglandaceae</taxon>
        <taxon>Juglans</taxon>
    </lineage>
</organism>
<reference evidence="2" key="1">
    <citation type="submission" date="2015-10" db="EMBL/GenBank/DDBJ databases">
        <authorList>
            <person name="Martinez-Garcia P.J."/>
            <person name="Crepeau M.W."/>
            <person name="Puiu D."/>
            <person name="Gonzalez-Ibeas D."/>
            <person name="Whalen J."/>
            <person name="Stevens K."/>
            <person name="Paul R."/>
            <person name="Butterfield T."/>
            <person name="Britton M."/>
            <person name="Reagan R."/>
            <person name="Chakraborty S."/>
            <person name="Walawage S.L."/>
            <person name="Vasquez-Gross H.A."/>
            <person name="Cardeno C."/>
            <person name="Famula R."/>
            <person name="Pratt K."/>
            <person name="Kuruganti S."/>
            <person name="Aradhya M.K."/>
            <person name="Leslie C.A."/>
            <person name="Dandekar A.M."/>
            <person name="Salzberg S.L."/>
            <person name="Wegrzyn J.L."/>
            <person name="Langley C.H."/>
            <person name="Neale D.B."/>
        </authorList>
    </citation>
    <scope>NUCLEOTIDE SEQUENCE</scope>
    <source>
        <tissue evidence="2">Leaves</tissue>
    </source>
</reference>
<evidence type="ECO:0000256" key="1">
    <source>
        <dbReference type="SAM" id="MobiDB-lite"/>
    </source>
</evidence>
<dbReference type="Gramene" id="Jr06_15080_p1">
    <property type="protein sequence ID" value="cds.Jr06_15080_p1"/>
    <property type="gene ID" value="Jr06_15080"/>
</dbReference>
<dbReference type="PANTHER" id="PTHR35317">
    <property type="entry name" value="OS04G0629600 PROTEIN"/>
    <property type="match status" value="1"/>
</dbReference>
<dbReference type="Pfam" id="PF14223">
    <property type="entry name" value="Retrotran_gag_2"/>
    <property type="match status" value="1"/>
</dbReference>
<feature type="region of interest" description="Disordered" evidence="1">
    <location>
        <begin position="128"/>
        <end position="160"/>
    </location>
</feature>
<dbReference type="EMBL" id="LIHL02000006">
    <property type="protein sequence ID" value="KAF5469104.1"/>
    <property type="molecule type" value="Genomic_DNA"/>
</dbReference>
<dbReference type="PANTHER" id="PTHR35317:SF18">
    <property type="entry name" value="RNA-DIRECTED DNA POLYMERASE"/>
    <property type="match status" value="1"/>
</dbReference>
<dbReference type="AlphaFoldDB" id="A0A834CRW5"/>
<name>A0A834CRW5_JUGRE</name>